<dbReference type="AlphaFoldDB" id="A0A1Q2YHE6"/>
<name>A0A1Q2YHE6_9ASCO</name>
<gene>
    <name evidence="2" type="ORF">PMKS-002447</name>
</gene>
<dbReference type="Proteomes" id="UP000186136">
    <property type="component" value="Unassembled WGS sequence"/>
</dbReference>
<evidence type="ECO:0000313" key="2">
    <source>
        <dbReference type="EMBL" id="GAV28969.1"/>
    </source>
</evidence>
<reference evidence="2 3" key="1">
    <citation type="submission" date="2016-08" db="EMBL/GenBank/DDBJ databases">
        <title>Whole genome shotgun sequence of Pichia membranifaciens KS47-1.</title>
        <authorList>
            <person name="Konishi M."/>
            <person name="Ishida M."/>
            <person name="Arakawa T."/>
            <person name="Kato Y."/>
            <person name="Horiuchi J."/>
        </authorList>
    </citation>
    <scope>NUCLEOTIDE SEQUENCE [LARGE SCALE GENOMIC DNA]</scope>
    <source>
        <strain evidence="2 3">KS47-1</strain>
    </source>
</reference>
<accession>A0A1Q2YHE6</accession>
<dbReference type="OrthoDB" id="3986654at2759"/>
<protein>
    <submittedName>
        <fullName evidence="2">Uncharacterized protein</fullName>
    </submittedName>
</protein>
<feature type="signal peptide" evidence="1">
    <location>
        <begin position="1"/>
        <end position="33"/>
    </location>
</feature>
<evidence type="ECO:0000256" key="1">
    <source>
        <dbReference type="SAM" id="SignalP"/>
    </source>
</evidence>
<sequence>MAITPLKFAAGVAVASVPLLATTVFCRPAFANAINNHLIQEEMEAKRAHNYKTDYYAKDPQRDRMLAAYALKGDGKAREFTPASELQ</sequence>
<comment type="caution">
    <text evidence="2">The sequence shown here is derived from an EMBL/GenBank/DDBJ whole genome shotgun (WGS) entry which is preliminary data.</text>
</comment>
<keyword evidence="1" id="KW-0732">Signal</keyword>
<organism evidence="2 3">
    <name type="scientific">Pichia membranifaciens</name>
    <dbReference type="NCBI Taxonomy" id="4926"/>
    <lineage>
        <taxon>Eukaryota</taxon>
        <taxon>Fungi</taxon>
        <taxon>Dikarya</taxon>
        <taxon>Ascomycota</taxon>
        <taxon>Saccharomycotina</taxon>
        <taxon>Pichiomycetes</taxon>
        <taxon>Pichiales</taxon>
        <taxon>Pichiaceae</taxon>
        <taxon>Pichia</taxon>
    </lineage>
</organism>
<keyword evidence="3" id="KW-1185">Reference proteome</keyword>
<feature type="chain" id="PRO_5012320586" evidence="1">
    <location>
        <begin position="34"/>
        <end position="87"/>
    </location>
</feature>
<dbReference type="EMBL" id="BDGI01000092">
    <property type="protein sequence ID" value="GAV28969.1"/>
    <property type="molecule type" value="Genomic_DNA"/>
</dbReference>
<evidence type="ECO:0000313" key="3">
    <source>
        <dbReference type="Proteomes" id="UP000186136"/>
    </source>
</evidence>
<proteinExistence type="predicted"/>